<dbReference type="Pfam" id="PF25018">
    <property type="entry name" value="HEAT_IPO9_c"/>
    <property type="match status" value="1"/>
</dbReference>
<evidence type="ECO:0000256" key="1">
    <source>
        <dbReference type="ARBA" id="ARBA00022927"/>
    </source>
</evidence>
<evidence type="ECO:0008006" key="6">
    <source>
        <dbReference type="Google" id="ProtNLM"/>
    </source>
</evidence>
<dbReference type="Pfam" id="PF25758">
    <property type="entry name" value="TPR_IPO11"/>
    <property type="match status" value="1"/>
</dbReference>
<proteinExistence type="predicted"/>
<dbReference type="Proteomes" id="UP000032180">
    <property type="component" value="Chromosome 6"/>
</dbReference>
<dbReference type="HOGENOM" id="CLU_008920_1_0_1"/>
<evidence type="ECO:0000259" key="2">
    <source>
        <dbReference type="Pfam" id="PF25018"/>
    </source>
</evidence>
<protein>
    <recommendedName>
        <fullName evidence="6">Importin N-terminal domain-containing protein</fullName>
    </recommendedName>
</protein>
<keyword evidence="1" id="KW-0813">Transport</keyword>
<dbReference type="InterPro" id="IPR056840">
    <property type="entry name" value="HEAT_IPO9_central"/>
</dbReference>
<evidence type="ECO:0000313" key="4">
    <source>
        <dbReference type="EnsemblPlants" id="LPERR06G09310.2"/>
    </source>
</evidence>
<dbReference type="AlphaFoldDB" id="A0A0D9WP69"/>
<dbReference type="GO" id="GO:0005635">
    <property type="term" value="C:nuclear envelope"/>
    <property type="evidence" value="ECO:0007669"/>
    <property type="project" value="TreeGrafter"/>
</dbReference>
<evidence type="ECO:0000313" key="5">
    <source>
        <dbReference type="Proteomes" id="UP000032180"/>
    </source>
</evidence>
<dbReference type="GO" id="GO:0006606">
    <property type="term" value="P:protein import into nucleus"/>
    <property type="evidence" value="ECO:0007669"/>
    <property type="project" value="TreeGrafter"/>
</dbReference>
<dbReference type="Gene3D" id="1.25.10.10">
    <property type="entry name" value="Leucine-rich Repeat Variant"/>
    <property type="match status" value="1"/>
</dbReference>
<dbReference type="EnsemblPlants" id="LPERR06G09310.2">
    <property type="protein sequence ID" value="LPERR06G09310.2"/>
    <property type="gene ID" value="LPERR06G09310"/>
</dbReference>
<dbReference type="SUPFAM" id="SSF48371">
    <property type="entry name" value="ARM repeat"/>
    <property type="match status" value="1"/>
</dbReference>
<dbReference type="InterPro" id="IPR058669">
    <property type="entry name" value="TPR_IPO7/11-like"/>
</dbReference>
<dbReference type="GO" id="GO:0005829">
    <property type="term" value="C:cytosol"/>
    <property type="evidence" value="ECO:0007669"/>
    <property type="project" value="TreeGrafter"/>
</dbReference>
<keyword evidence="1" id="KW-0653">Protein transport</keyword>
<dbReference type="InterPro" id="IPR011989">
    <property type="entry name" value="ARM-like"/>
</dbReference>
<sequence>MAAADGDQRWLVECLTATLDTARDIRDFAEESLRQASLLPGYGAALTKVTTNKEIPFGLHEENFVPPVVSASEKVVIRQLLLISLDDSHGKIRTAIGMAVAAIGQQDWPEDWPELLPYLLKLIGDQSNGCGVRGALRCLALLSDDLDDTCIPKLVPELFPSLYSIISSPHMYENSLRAKALAIVHSCISMLGSMSGVYKRETVSLMSSMLDPLMEQFSLILNSPVQSQNPDDWSMQMEVLKCLLQLVQNFPAVLAPLWHTFVSSFKVYESSMIQASEDVDSVGYDSDGNERSLESFGIQLFELWTSIVGNSRLAKVIVGNIKELTYYTIAYQQITEEQLQNWSRDANQYVADEDDVTYSCRVSGSLLLEEIVTAYDEYGIDSVLEASKMHFYESRELKKAGSADWWRLHEASFFALGSLSEQLCEAQDSGYNVRDLLEQMVTDTMGTELHQYPFLHARAFSILSKPPPVKVGACRALAQLLPESNQSLSVSNITGILSSLVDLLGKASDETLHLVLETLQSAIKSCGEQSTIIEPVISPIILDVWAQHIADPFISIDAVEVLEAIKNAPGCLEPLVSRILPTIGSILGKSKIQQNGLVAGSLDLLTMILKNAPIAVVKAVFDTCFTSIIQIVLESDDHGEMQNATECLAVFISGGRQELLLWGGGQGHTLKMLLDAASRLLDPGLESSVSLFVGSYILQLIIHLPSHLSPHFPELIAAIVRRMQSSSITGLKCSLVVIIARLVHLSAPNVDQFINLLLAIPAQGYNNSFAYIMSEWSQLQGEIQGAYQIKVTTTALALLISTRHPELSNIEVQGHIIKTSAGITTRSKARVAPDQWTKIPLPAKIFSLLADTLAEIQEQVVGDEDDDCEEDSDWEEIQNGDTSIPHDMIYSASVPSNANPSVEHLNAMAKVFDEDDDESYDDDLAKTDTLNEVKPLDFLTNTFVKLWESDRPLFEYLCQDLTDSQRNAVEKVLRK</sequence>
<accession>A0A0D9WP69</accession>
<reference evidence="4" key="3">
    <citation type="submission" date="2015-04" db="UniProtKB">
        <authorList>
            <consortium name="EnsemblPlants"/>
        </authorList>
    </citation>
    <scope>IDENTIFICATION</scope>
</reference>
<keyword evidence="5" id="KW-1185">Reference proteome</keyword>
<dbReference type="PANTHER" id="PTHR10997:SF9">
    <property type="entry name" value="IMPORTIN-9"/>
    <property type="match status" value="1"/>
</dbReference>
<dbReference type="InterPro" id="IPR016024">
    <property type="entry name" value="ARM-type_fold"/>
</dbReference>
<feature type="domain" description="Importin-7/11-like TPR repeats" evidence="3">
    <location>
        <begin position="579"/>
        <end position="878"/>
    </location>
</feature>
<reference evidence="4 5" key="1">
    <citation type="submission" date="2012-08" db="EMBL/GenBank/DDBJ databases">
        <title>Oryza genome evolution.</title>
        <authorList>
            <person name="Wing R.A."/>
        </authorList>
    </citation>
    <scope>NUCLEOTIDE SEQUENCE</scope>
</reference>
<organism evidence="4 5">
    <name type="scientific">Leersia perrieri</name>
    <dbReference type="NCBI Taxonomy" id="77586"/>
    <lineage>
        <taxon>Eukaryota</taxon>
        <taxon>Viridiplantae</taxon>
        <taxon>Streptophyta</taxon>
        <taxon>Embryophyta</taxon>
        <taxon>Tracheophyta</taxon>
        <taxon>Spermatophyta</taxon>
        <taxon>Magnoliopsida</taxon>
        <taxon>Liliopsida</taxon>
        <taxon>Poales</taxon>
        <taxon>Poaceae</taxon>
        <taxon>BOP clade</taxon>
        <taxon>Oryzoideae</taxon>
        <taxon>Oryzeae</taxon>
        <taxon>Oryzinae</taxon>
        <taxon>Leersia</taxon>
    </lineage>
</organism>
<feature type="domain" description="Importin-9 central HEAT repeats" evidence="2">
    <location>
        <begin position="321"/>
        <end position="462"/>
    </location>
</feature>
<dbReference type="PANTHER" id="PTHR10997">
    <property type="entry name" value="IMPORTIN-7, 8, 11"/>
    <property type="match status" value="1"/>
</dbReference>
<dbReference type="Gramene" id="LPERR06G09310.2">
    <property type="protein sequence ID" value="LPERR06G09310.2"/>
    <property type="gene ID" value="LPERR06G09310"/>
</dbReference>
<reference evidence="5" key="2">
    <citation type="submission" date="2013-12" db="EMBL/GenBank/DDBJ databases">
        <authorList>
            <person name="Yu Y."/>
            <person name="Lee S."/>
            <person name="de Baynast K."/>
            <person name="Wissotski M."/>
            <person name="Liu L."/>
            <person name="Talag J."/>
            <person name="Goicoechea J."/>
            <person name="Angelova A."/>
            <person name="Jetty R."/>
            <person name="Kudrna D."/>
            <person name="Golser W."/>
            <person name="Rivera L."/>
            <person name="Zhang J."/>
            <person name="Wing R."/>
        </authorList>
    </citation>
    <scope>NUCLEOTIDE SEQUENCE</scope>
</reference>
<name>A0A0D9WP69_9ORYZ</name>
<evidence type="ECO:0000259" key="3">
    <source>
        <dbReference type="Pfam" id="PF25758"/>
    </source>
</evidence>